<evidence type="ECO:0000313" key="5">
    <source>
        <dbReference type="Proteomes" id="UP000800035"/>
    </source>
</evidence>
<dbReference type="EMBL" id="ML976986">
    <property type="protein sequence ID" value="KAF1958825.1"/>
    <property type="molecule type" value="Genomic_DNA"/>
</dbReference>
<evidence type="ECO:0000256" key="2">
    <source>
        <dbReference type="SAM" id="SignalP"/>
    </source>
</evidence>
<dbReference type="Proteomes" id="UP000800035">
    <property type="component" value="Unassembled WGS sequence"/>
</dbReference>
<dbReference type="AlphaFoldDB" id="A0A6A5U1V5"/>
<feature type="domain" description="Apple" evidence="3">
    <location>
        <begin position="124"/>
        <end position="196"/>
    </location>
</feature>
<feature type="chain" id="PRO_5025476579" description="Apple domain-containing protein" evidence="2">
    <location>
        <begin position="18"/>
        <end position="265"/>
    </location>
</feature>
<dbReference type="Pfam" id="PF00024">
    <property type="entry name" value="PAN_1"/>
    <property type="match status" value="1"/>
</dbReference>
<reference evidence="4" key="1">
    <citation type="journal article" date="2020" name="Stud. Mycol.">
        <title>101 Dothideomycetes genomes: a test case for predicting lifestyles and emergence of pathogens.</title>
        <authorList>
            <person name="Haridas S."/>
            <person name="Albert R."/>
            <person name="Binder M."/>
            <person name="Bloem J."/>
            <person name="Labutti K."/>
            <person name="Salamov A."/>
            <person name="Andreopoulos B."/>
            <person name="Baker S."/>
            <person name="Barry K."/>
            <person name="Bills G."/>
            <person name="Bluhm B."/>
            <person name="Cannon C."/>
            <person name="Castanera R."/>
            <person name="Culley D."/>
            <person name="Daum C."/>
            <person name="Ezra D."/>
            <person name="Gonzalez J."/>
            <person name="Henrissat B."/>
            <person name="Kuo A."/>
            <person name="Liang C."/>
            <person name="Lipzen A."/>
            <person name="Lutzoni F."/>
            <person name="Magnuson J."/>
            <person name="Mondo S."/>
            <person name="Nolan M."/>
            <person name="Ohm R."/>
            <person name="Pangilinan J."/>
            <person name="Park H.-J."/>
            <person name="Ramirez L."/>
            <person name="Alfaro M."/>
            <person name="Sun H."/>
            <person name="Tritt A."/>
            <person name="Yoshinaga Y."/>
            <person name="Zwiers L.-H."/>
            <person name="Turgeon B."/>
            <person name="Goodwin S."/>
            <person name="Spatafora J."/>
            <person name="Crous P."/>
            <person name="Grigoriev I."/>
        </authorList>
    </citation>
    <scope>NUCLEOTIDE SEQUENCE</scope>
    <source>
        <strain evidence="4">CBS 675.92</strain>
    </source>
</reference>
<sequence length="265" mass="27520">MKTQVLLAAAFAVSVSGLVIEARQGGRPTTTQPQPAPTGDLVKCGLDSFEGHDAEAGRFCSSLLKSGTATRTSTAIISSTTTVQTTIYTTLYPPTSTSRPPTSTKPTTSTRTTITPSPTPTAGCGIVGYTRDVPAFYFDSSGTKNTFAACSAACKADATCKSFGYGESNCLLFTVDATSNTSINPTSPYVFYDVSCPRELPVRNKRQVTVSLSIGDPAKLSSACSCYIGTGPAGVTRTTTITNTNKATATSTVTRTVSLLPGLQL</sequence>
<name>A0A6A5U1V5_9PLEO</name>
<keyword evidence="5" id="KW-1185">Reference proteome</keyword>
<keyword evidence="2" id="KW-0732">Signal</keyword>
<dbReference type="PROSITE" id="PS50948">
    <property type="entry name" value="PAN"/>
    <property type="match status" value="1"/>
</dbReference>
<organism evidence="4 5">
    <name type="scientific">Byssothecium circinans</name>
    <dbReference type="NCBI Taxonomy" id="147558"/>
    <lineage>
        <taxon>Eukaryota</taxon>
        <taxon>Fungi</taxon>
        <taxon>Dikarya</taxon>
        <taxon>Ascomycota</taxon>
        <taxon>Pezizomycotina</taxon>
        <taxon>Dothideomycetes</taxon>
        <taxon>Pleosporomycetidae</taxon>
        <taxon>Pleosporales</taxon>
        <taxon>Massarineae</taxon>
        <taxon>Massarinaceae</taxon>
        <taxon>Byssothecium</taxon>
    </lineage>
</organism>
<evidence type="ECO:0000313" key="4">
    <source>
        <dbReference type="EMBL" id="KAF1958825.1"/>
    </source>
</evidence>
<dbReference type="Gene3D" id="3.50.4.10">
    <property type="entry name" value="Hepatocyte Growth Factor"/>
    <property type="match status" value="1"/>
</dbReference>
<gene>
    <name evidence="4" type="ORF">CC80DRAFT_20840</name>
</gene>
<evidence type="ECO:0000256" key="1">
    <source>
        <dbReference type="SAM" id="MobiDB-lite"/>
    </source>
</evidence>
<proteinExistence type="predicted"/>
<feature type="signal peptide" evidence="2">
    <location>
        <begin position="1"/>
        <end position="17"/>
    </location>
</feature>
<accession>A0A6A5U1V5</accession>
<evidence type="ECO:0000259" key="3">
    <source>
        <dbReference type="PROSITE" id="PS50948"/>
    </source>
</evidence>
<dbReference type="OrthoDB" id="3556996at2759"/>
<feature type="compositionally biased region" description="Low complexity" evidence="1">
    <location>
        <begin position="91"/>
        <end position="116"/>
    </location>
</feature>
<dbReference type="InterPro" id="IPR003609">
    <property type="entry name" value="Pan_app"/>
</dbReference>
<protein>
    <recommendedName>
        <fullName evidence="3">Apple domain-containing protein</fullName>
    </recommendedName>
</protein>
<feature type="region of interest" description="Disordered" evidence="1">
    <location>
        <begin position="91"/>
        <end position="117"/>
    </location>
</feature>